<dbReference type="Pfam" id="PF14390">
    <property type="entry name" value="DUF4420"/>
    <property type="match status" value="1"/>
</dbReference>
<organism evidence="1 2">
    <name type="scientific">Pseudofrankia inefficax (strain DSM 45817 / CECT 9037 / DDB 130130 / EuI1c)</name>
    <name type="common">Frankia inefficax</name>
    <dbReference type="NCBI Taxonomy" id="298654"/>
    <lineage>
        <taxon>Bacteria</taxon>
        <taxon>Bacillati</taxon>
        <taxon>Actinomycetota</taxon>
        <taxon>Actinomycetes</taxon>
        <taxon>Frankiales</taxon>
        <taxon>Frankiaceae</taxon>
        <taxon>Pseudofrankia</taxon>
    </lineage>
</organism>
<accession>E3JC94</accession>
<gene>
    <name evidence="1" type="ordered locus">FraEuI1c_6713</name>
</gene>
<dbReference type="InterPro" id="IPR025534">
    <property type="entry name" value="DUF4420"/>
</dbReference>
<reference evidence="1 2" key="1">
    <citation type="submission" date="2010-10" db="EMBL/GenBank/DDBJ databases">
        <title>Complete sequence of Frankia sp. EuI1c.</title>
        <authorList>
            <consortium name="US DOE Joint Genome Institute"/>
            <person name="Lucas S."/>
            <person name="Copeland A."/>
            <person name="Lapidus A."/>
            <person name="Cheng J.-F."/>
            <person name="Bruce D."/>
            <person name="Goodwin L."/>
            <person name="Pitluck S."/>
            <person name="Chertkov O."/>
            <person name="Detter J.C."/>
            <person name="Han C."/>
            <person name="Tapia R."/>
            <person name="Land M."/>
            <person name="Hauser L."/>
            <person name="Jeffries C."/>
            <person name="Kyrpides N."/>
            <person name="Ivanova N."/>
            <person name="Mikhailova N."/>
            <person name="Beauchemin N."/>
            <person name="Sen A."/>
            <person name="Sur S.A."/>
            <person name="Gtari M."/>
            <person name="Wall L."/>
            <person name="Tisa L."/>
            <person name="Woyke T."/>
        </authorList>
    </citation>
    <scope>NUCLEOTIDE SEQUENCE [LARGE SCALE GENOMIC DNA]</scope>
    <source>
        <strain evidence="2">DSM 45817 / CECT 9037 / EuI1c</strain>
    </source>
</reference>
<dbReference type="OrthoDB" id="4854145at2"/>
<evidence type="ECO:0008006" key="3">
    <source>
        <dbReference type="Google" id="ProtNLM"/>
    </source>
</evidence>
<name>E3JC94_PSEI1</name>
<dbReference type="HOGENOM" id="CLU_073570_0_0_11"/>
<evidence type="ECO:0000313" key="2">
    <source>
        <dbReference type="Proteomes" id="UP000002484"/>
    </source>
</evidence>
<dbReference type="AlphaFoldDB" id="E3JC94"/>
<dbReference type="EMBL" id="CP002299">
    <property type="protein sequence ID" value="ADP84683.1"/>
    <property type="molecule type" value="Genomic_DNA"/>
</dbReference>
<dbReference type="eggNOG" id="ENOG5032RIB">
    <property type="taxonomic scope" value="Bacteria"/>
</dbReference>
<keyword evidence="2" id="KW-1185">Reference proteome</keyword>
<sequence>MTLNPREHLSPETLEKYFVAGSPITLLLADRPTCLLKIDPKVERIELWTPVDGPEPDVAALSRVSVASVYRDGEGPWFVLDIDAHLAHVEAYALVEAVVDDLVTGRPLRQATALSIDSFHDLLATRARLSEDRAVGLLGELLVLNHLLTGLGEKTAVGAWLGPDRGEHDFGLTDVDLEVKATLSEKRTHLIASETQLAANPHRPLWLVSIQLTRTGPNRDSVTLPELVGRVRGRLVDETTAFDGLLRAAGWRAGDADLYRERYLLRTTPAAYLVDDDFPAITRDHIETMIHHPELVAAVSYRLDLTSWPPGTPPTALAAFAGPGPTGVS</sequence>
<evidence type="ECO:0000313" key="1">
    <source>
        <dbReference type="EMBL" id="ADP84683.1"/>
    </source>
</evidence>
<dbReference type="InParanoid" id="E3JC94"/>
<dbReference type="STRING" id="298654.FraEuI1c_6713"/>
<dbReference type="Proteomes" id="UP000002484">
    <property type="component" value="Chromosome"/>
</dbReference>
<dbReference type="RefSeq" id="WP_013427794.1">
    <property type="nucleotide sequence ID" value="NC_014666.1"/>
</dbReference>
<dbReference type="KEGG" id="fri:FraEuI1c_6713"/>
<proteinExistence type="predicted"/>
<protein>
    <recommendedName>
        <fullName evidence="3">PD-(D/E)XK motif protein</fullName>
    </recommendedName>
</protein>